<reference evidence="2 3" key="1">
    <citation type="submission" date="2019-05" db="EMBL/GenBank/DDBJ databases">
        <title>Mikania micrantha, genome provides insights into the molecular mechanism of rapid growth.</title>
        <authorList>
            <person name="Liu B."/>
        </authorList>
    </citation>
    <scope>NUCLEOTIDE SEQUENCE [LARGE SCALE GENOMIC DNA]</scope>
    <source>
        <strain evidence="2">NLD-2019</strain>
        <tissue evidence="2">Leaf</tissue>
    </source>
</reference>
<feature type="region of interest" description="Disordered" evidence="1">
    <location>
        <begin position="1"/>
        <end position="22"/>
    </location>
</feature>
<accession>A0A5N6M2R7</accession>
<gene>
    <name evidence="2" type="ORF">E3N88_36037</name>
</gene>
<protein>
    <submittedName>
        <fullName evidence="2">Uncharacterized protein</fullName>
    </submittedName>
</protein>
<name>A0A5N6M2R7_9ASTR</name>
<sequence>MSEVVRISMTDPDATDSSSDEEDELFVRRRVKKYVNEVKLQTSGKPTVAAVSCRRKFGKPVKVEWVIYTKTESLPYMAPAYGGRRFFALTTVNR</sequence>
<dbReference type="AlphaFoldDB" id="A0A5N6M2R7"/>
<dbReference type="Proteomes" id="UP000326396">
    <property type="component" value="Linkage Group LG7"/>
</dbReference>
<evidence type="ECO:0000313" key="3">
    <source>
        <dbReference type="Proteomes" id="UP000326396"/>
    </source>
</evidence>
<dbReference type="EMBL" id="SZYD01000017">
    <property type="protein sequence ID" value="KAD3068157.1"/>
    <property type="molecule type" value="Genomic_DNA"/>
</dbReference>
<keyword evidence="3" id="KW-1185">Reference proteome</keyword>
<proteinExistence type="predicted"/>
<evidence type="ECO:0000313" key="2">
    <source>
        <dbReference type="EMBL" id="KAD3068157.1"/>
    </source>
</evidence>
<comment type="caution">
    <text evidence="2">The sequence shown here is derived from an EMBL/GenBank/DDBJ whole genome shotgun (WGS) entry which is preliminary data.</text>
</comment>
<evidence type="ECO:0000256" key="1">
    <source>
        <dbReference type="SAM" id="MobiDB-lite"/>
    </source>
</evidence>
<dbReference type="OrthoDB" id="777519at2759"/>
<organism evidence="2 3">
    <name type="scientific">Mikania micrantha</name>
    <name type="common">bitter vine</name>
    <dbReference type="NCBI Taxonomy" id="192012"/>
    <lineage>
        <taxon>Eukaryota</taxon>
        <taxon>Viridiplantae</taxon>
        <taxon>Streptophyta</taxon>
        <taxon>Embryophyta</taxon>
        <taxon>Tracheophyta</taxon>
        <taxon>Spermatophyta</taxon>
        <taxon>Magnoliopsida</taxon>
        <taxon>eudicotyledons</taxon>
        <taxon>Gunneridae</taxon>
        <taxon>Pentapetalae</taxon>
        <taxon>asterids</taxon>
        <taxon>campanulids</taxon>
        <taxon>Asterales</taxon>
        <taxon>Asteraceae</taxon>
        <taxon>Asteroideae</taxon>
        <taxon>Heliantheae alliance</taxon>
        <taxon>Eupatorieae</taxon>
        <taxon>Mikania</taxon>
    </lineage>
</organism>